<evidence type="ECO:0000256" key="3">
    <source>
        <dbReference type="ARBA" id="ARBA00022448"/>
    </source>
</evidence>
<dbReference type="InterPro" id="IPR051410">
    <property type="entry name" value="Ferric/Cupric_Reductase"/>
</dbReference>
<dbReference type="SFLD" id="SFLDG01168">
    <property type="entry name" value="Ferric_reductase_subgroup_(FRE"/>
    <property type="match status" value="1"/>
</dbReference>
<dbReference type="GO" id="GO:0005886">
    <property type="term" value="C:plasma membrane"/>
    <property type="evidence" value="ECO:0007669"/>
    <property type="project" value="TreeGrafter"/>
</dbReference>
<accession>A0AAD6HQZ6</accession>
<gene>
    <name evidence="13" type="ORF">N7493_003838</name>
</gene>
<dbReference type="CDD" id="cd06186">
    <property type="entry name" value="NOX_Duox_like_FAD_NADP"/>
    <property type="match status" value="1"/>
</dbReference>
<dbReference type="GO" id="GO:0006826">
    <property type="term" value="P:iron ion transport"/>
    <property type="evidence" value="ECO:0007669"/>
    <property type="project" value="TreeGrafter"/>
</dbReference>
<keyword evidence="7" id="KW-0560">Oxidoreductase</keyword>
<sequence>MYASAKAWCSHKDFKAAIPYWQSLCEQNSLTLMNLTSIEAKVTDEYIDGLSTIDPDNNSTTTTGTIDEAALLSHHYYHIAYKSYVTHDYAISKDKRFGWGLMGYWGGVLVLGMISKAKTVFSSKRATRGTYDPETRLGMRNVATKKNPIVSAYHAFRTYIMMPATFAPTSDRHQQLWWSHAIPRRVDSLIIFGFWAVSIFLGCVNYESFRGNLETGSIPPTELEFFHMPASPFLWLFGGRNNVFLWVTNFNVQSFIMFHRHVAWVATIFAIVHSINYTVVFILYDPRYWSAWKQNYFYMGVVATFTMSIMLVQSMTWFRRRWYDSFIITHVVFALITIYALFRHTNFDGQEFVGYLWSPVCLWLIERSVRFGRLAYCNLNVRFGKQFQSTTSATVTYSEASDLITIEITPAATGLKPSIGQHFYLYQPVTLRGWENHPFSLGAWVPASKAKTEGSVSKTAENNIVFWVRPYDGWTRRLRNQCHKAQAPIHPKLLLEGPYGHSEPLYAFNTILVVVGGTGIAAAVPYLLDHIQRVKEGKTRTTRIQLVWSVRQREIFDDVFTEDLAHILQHPDIITTVFCTRLTSVEVKSASSSNISESKEVSPTVASVGETKALGTVSPTSSGASARFMPGRPNIRGTIAAEVNEARNSSTNLGVLTCGPAQMADECRSAVFDAMRKGFRDIDYFEEAFGW</sequence>
<keyword evidence="10" id="KW-0325">Glycoprotein</keyword>
<feature type="transmembrane region" description="Helical" evidence="11">
    <location>
        <begin position="262"/>
        <end position="284"/>
    </location>
</feature>
<dbReference type="GO" id="GO:0006879">
    <property type="term" value="P:intracellular iron ion homeostasis"/>
    <property type="evidence" value="ECO:0007669"/>
    <property type="project" value="TreeGrafter"/>
</dbReference>
<dbReference type="GO" id="GO:0015677">
    <property type="term" value="P:copper ion import"/>
    <property type="evidence" value="ECO:0007669"/>
    <property type="project" value="TreeGrafter"/>
</dbReference>
<dbReference type="Proteomes" id="UP001215712">
    <property type="component" value="Unassembled WGS sequence"/>
</dbReference>
<evidence type="ECO:0000256" key="4">
    <source>
        <dbReference type="ARBA" id="ARBA00022692"/>
    </source>
</evidence>
<feature type="transmembrane region" description="Helical" evidence="11">
    <location>
        <begin position="97"/>
        <end position="115"/>
    </location>
</feature>
<evidence type="ECO:0000313" key="14">
    <source>
        <dbReference type="Proteomes" id="UP001215712"/>
    </source>
</evidence>
<dbReference type="EMBL" id="JAQJAN010000004">
    <property type="protein sequence ID" value="KAJ5732357.1"/>
    <property type="molecule type" value="Genomic_DNA"/>
</dbReference>
<dbReference type="Gene3D" id="3.40.50.80">
    <property type="entry name" value="Nucleotide-binding domain of ferredoxin-NADP reductase (FNR) module"/>
    <property type="match status" value="1"/>
</dbReference>
<dbReference type="InterPro" id="IPR013121">
    <property type="entry name" value="Fe_red_NAD-bd_6"/>
</dbReference>
<protein>
    <submittedName>
        <fullName evidence="13">FAD-binding 8</fullName>
    </submittedName>
</protein>
<dbReference type="InterPro" id="IPR013112">
    <property type="entry name" value="FAD-bd_8"/>
</dbReference>
<evidence type="ECO:0000256" key="5">
    <source>
        <dbReference type="ARBA" id="ARBA00022982"/>
    </source>
</evidence>
<feature type="domain" description="FAD-binding FR-type" evidence="12">
    <location>
        <begin position="384"/>
        <end position="505"/>
    </location>
</feature>
<keyword evidence="9 11" id="KW-0472">Membrane</keyword>
<dbReference type="PANTHER" id="PTHR32361:SF9">
    <property type="entry name" value="FERRIC REDUCTASE TRANSMEMBRANE COMPONENT 3-RELATED"/>
    <property type="match status" value="1"/>
</dbReference>
<dbReference type="PROSITE" id="PS51384">
    <property type="entry name" value="FAD_FR"/>
    <property type="match status" value="1"/>
</dbReference>
<dbReference type="PANTHER" id="PTHR32361">
    <property type="entry name" value="FERRIC/CUPRIC REDUCTASE TRANSMEMBRANE COMPONENT"/>
    <property type="match status" value="1"/>
</dbReference>
<keyword evidence="5" id="KW-0249">Electron transport</keyword>
<comment type="subcellular location">
    <subcellularLocation>
        <location evidence="1">Membrane</location>
        <topology evidence="1">Multi-pass membrane protein</topology>
    </subcellularLocation>
</comment>
<dbReference type="InterPro" id="IPR013130">
    <property type="entry name" value="Fe3_Rdtase_TM_dom"/>
</dbReference>
<name>A0AAD6HQZ6_9EURO</name>
<dbReference type="GO" id="GO:0000293">
    <property type="term" value="F:ferric-chelate reductase activity"/>
    <property type="evidence" value="ECO:0007669"/>
    <property type="project" value="UniProtKB-ARBA"/>
</dbReference>
<evidence type="ECO:0000256" key="8">
    <source>
        <dbReference type="ARBA" id="ARBA00023065"/>
    </source>
</evidence>
<feature type="transmembrane region" description="Helical" evidence="11">
    <location>
        <begin position="296"/>
        <end position="318"/>
    </location>
</feature>
<keyword evidence="6 11" id="KW-1133">Transmembrane helix</keyword>
<reference evidence="13" key="1">
    <citation type="journal article" date="2023" name="IMA Fungus">
        <title>Comparative genomic study of the Penicillium genus elucidates a diverse pangenome and 15 lateral gene transfer events.</title>
        <authorList>
            <person name="Petersen C."/>
            <person name="Sorensen T."/>
            <person name="Nielsen M.R."/>
            <person name="Sondergaard T.E."/>
            <person name="Sorensen J.L."/>
            <person name="Fitzpatrick D.A."/>
            <person name="Frisvad J.C."/>
            <person name="Nielsen K.L."/>
        </authorList>
    </citation>
    <scope>NUCLEOTIDE SEQUENCE</scope>
    <source>
        <strain evidence="13">IBT 17514</strain>
    </source>
</reference>
<dbReference type="InterPro" id="IPR017927">
    <property type="entry name" value="FAD-bd_FR_type"/>
</dbReference>
<evidence type="ECO:0000256" key="7">
    <source>
        <dbReference type="ARBA" id="ARBA00023002"/>
    </source>
</evidence>
<organism evidence="13 14">
    <name type="scientific">Penicillium malachiteum</name>
    <dbReference type="NCBI Taxonomy" id="1324776"/>
    <lineage>
        <taxon>Eukaryota</taxon>
        <taxon>Fungi</taxon>
        <taxon>Dikarya</taxon>
        <taxon>Ascomycota</taxon>
        <taxon>Pezizomycotina</taxon>
        <taxon>Eurotiomycetes</taxon>
        <taxon>Eurotiomycetidae</taxon>
        <taxon>Eurotiales</taxon>
        <taxon>Aspergillaceae</taxon>
        <taxon>Penicillium</taxon>
    </lineage>
</organism>
<evidence type="ECO:0000256" key="9">
    <source>
        <dbReference type="ARBA" id="ARBA00023136"/>
    </source>
</evidence>
<dbReference type="Pfam" id="PF01794">
    <property type="entry name" value="Ferric_reduct"/>
    <property type="match status" value="1"/>
</dbReference>
<dbReference type="AlphaFoldDB" id="A0AAD6HQZ6"/>
<keyword evidence="4 11" id="KW-0812">Transmembrane</keyword>
<evidence type="ECO:0000259" key="12">
    <source>
        <dbReference type="PROSITE" id="PS51384"/>
    </source>
</evidence>
<comment type="caution">
    <text evidence="13">The sequence shown here is derived from an EMBL/GenBank/DDBJ whole genome shotgun (WGS) entry which is preliminary data.</text>
</comment>
<evidence type="ECO:0000256" key="6">
    <source>
        <dbReference type="ARBA" id="ARBA00022989"/>
    </source>
</evidence>
<feature type="transmembrane region" description="Helical" evidence="11">
    <location>
        <begin position="189"/>
        <end position="209"/>
    </location>
</feature>
<reference evidence="13" key="2">
    <citation type="submission" date="2023-01" db="EMBL/GenBank/DDBJ databases">
        <authorList>
            <person name="Petersen C."/>
        </authorList>
    </citation>
    <scope>NUCLEOTIDE SEQUENCE</scope>
    <source>
        <strain evidence="13">IBT 17514</strain>
    </source>
</reference>
<evidence type="ECO:0000256" key="11">
    <source>
        <dbReference type="SAM" id="Phobius"/>
    </source>
</evidence>
<dbReference type="Pfam" id="PF08022">
    <property type="entry name" value="FAD_binding_8"/>
    <property type="match status" value="1"/>
</dbReference>
<keyword evidence="3" id="KW-0813">Transport</keyword>
<dbReference type="InterPro" id="IPR039261">
    <property type="entry name" value="FNR_nucleotide-bd"/>
</dbReference>
<evidence type="ECO:0000256" key="2">
    <source>
        <dbReference type="ARBA" id="ARBA00006278"/>
    </source>
</evidence>
<keyword evidence="14" id="KW-1185">Reference proteome</keyword>
<dbReference type="SUPFAM" id="SSF52343">
    <property type="entry name" value="Ferredoxin reductase-like, C-terminal NADP-linked domain"/>
    <property type="match status" value="1"/>
</dbReference>
<evidence type="ECO:0000313" key="13">
    <source>
        <dbReference type="EMBL" id="KAJ5732357.1"/>
    </source>
</evidence>
<feature type="transmembrane region" description="Helical" evidence="11">
    <location>
        <begin position="505"/>
        <end position="528"/>
    </location>
</feature>
<evidence type="ECO:0000256" key="1">
    <source>
        <dbReference type="ARBA" id="ARBA00004141"/>
    </source>
</evidence>
<dbReference type="Pfam" id="PF08030">
    <property type="entry name" value="NAD_binding_6"/>
    <property type="match status" value="1"/>
</dbReference>
<evidence type="ECO:0000256" key="10">
    <source>
        <dbReference type="ARBA" id="ARBA00023180"/>
    </source>
</evidence>
<dbReference type="SFLD" id="SFLDS00052">
    <property type="entry name" value="Ferric_Reductase_Domain"/>
    <property type="match status" value="1"/>
</dbReference>
<feature type="transmembrane region" description="Helical" evidence="11">
    <location>
        <begin position="325"/>
        <end position="342"/>
    </location>
</feature>
<comment type="similarity">
    <text evidence="2">Belongs to the ferric reductase (FRE) family.</text>
</comment>
<keyword evidence="8" id="KW-0406">Ion transport</keyword>
<proteinExistence type="inferred from homology"/>